<protein>
    <submittedName>
        <fullName evidence="2">Uncharacterized protein</fullName>
    </submittedName>
</protein>
<feature type="region of interest" description="Disordered" evidence="1">
    <location>
        <begin position="127"/>
        <end position="179"/>
    </location>
</feature>
<comment type="caution">
    <text evidence="2">The sequence shown here is derived from an EMBL/GenBank/DDBJ whole genome shotgun (WGS) entry which is preliminary data.</text>
</comment>
<dbReference type="InterPro" id="IPR045756">
    <property type="entry name" value="DUF6183"/>
</dbReference>
<feature type="compositionally biased region" description="Low complexity" evidence="1">
    <location>
        <begin position="258"/>
        <end position="274"/>
    </location>
</feature>
<evidence type="ECO:0000256" key="1">
    <source>
        <dbReference type="SAM" id="MobiDB-lite"/>
    </source>
</evidence>
<proteinExistence type="predicted"/>
<feature type="compositionally biased region" description="Low complexity" evidence="1">
    <location>
        <begin position="157"/>
        <end position="170"/>
    </location>
</feature>
<gene>
    <name evidence="2" type="ORF">GCM10009665_54930</name>
</gene>
<organism evidence="2 3">
    <name type="scientific">Kitasatospora nipponensis</name>
    <dbReference type="NCBI Taxonomy" id="258049"/>
    <lineage>
        <taxon>Bacteria</taxon>
        <taxon>Bacillati</taxon>
        <taxon>Actinomycetota</taxon>
        <taxon>Actinomycetes</taxon>
        <taxon>Kitasatosporales</taxon>
        <taxon>Streptomycetaceae</taxon>
        <taxon>Kitasatospora</taxon>
    </lineage>
</organism>
<accession>A0ABN1WNL0</accession>
<sequence length="416" mass="42458">MMVNEDGWLHATLVGEGRWEELLGLYRQARARGHAQGGERAAVRESARLGHELALAAPAPVAAGLFDPVAGPATAAGERDGWTGPLWEVLATRHPWQVLDPLLRAEPVRTLAAHTRVLLGEDLAQGREEPAPAAAGEAAIPLPRPLDPPGAAGRPNASSQPGRPGRSGSPGPSGGRGAAAALEPPLVLRPWEQAGWEPEQRVTGYRPGGSAASALFALPDNREGLGPVRLPAPGAPQRPATAADPADPGPPPTGVGPSGVPSSGPLPAEASAAEQPATAALRALSGWLSARCLRGSAPQAAALLVPPELRDPAAGPTIGGYLSFAAAYPALVRAGSGAGAYGRSAGAALGRLAAWRALAAMADPSGRCTVAEVDALVARMRCFTWCEPSDEVWHLHLALEDPATGLAWAVSGADYD</sequence>
<feature type="region of interest" description="Disordered" evidence="1">
    <location>
        <begin position="222"/>
        <end position="274"/>
    </location>
</feature>
<feature type="compositionally biased region" description="Low complexity" evidence="1">
    <location>
        <begin position="131"/>
        <end position="141"/>
    </location>
</feature>
<evidence type="ECO:0000313" key="3">
    <source>
        <dbReference type="Proteomes" id="UP001500037"/>
    </source>
</evidence>
<reference evidence="2 3" key="1">
    <citation type="journal article" date="2019" name="Int. J. Syst. Evol. Microbiol.">
        <title>The Global Catalogue of Microorganisms (GCM) 10K type strain sequencing project: providing services to taxonomists for standard genome sequencing and annotation.</title>
        <authorList>
            <consortium name="The Broad Institute Genomics Platform"/>
            <consortium name="The Broad Institute Genome Sequencing Center for Infectious Disease"/>
            <person name="Wu L."/>
            <person name="Ma J."/>
        </authorList>
    </citation>
    <scope>NUCLEOTIDE SEQUENCE [LARGE SCALE GENOMIC DNA]</scope>
    <source>
        <strain evidence="2 3">JCM 13004</strain>
    </source>
</reference>
<keyword evidence="3" id="KW-1185">Reference proteome</keyword>
<dbReference type="RefSeq" id="WP_344444693.1">
    <property type="nucleotide sequence ID" value="NZ_BAAALF010000125.1"/>
</dbReference>
<dbReference type="Proteomes" id="UP001500037">
    <property type="component" value="Unassembled WGS sequence"/>
</dbReference>
<name>A0ABN1WNL0_9ACTN</name>
<evidence type="ECO:0000313" key="2">
    <source>
        <dbReference type="EMBL" id="GAA1257622.1"/>
    </source>
</evidence>
<dbReference type="EMBL" id="BAAALF010000125">
    <property type="protein sequence ID" value="GAA1257622.1"/>
    <property type="molecule type" value="Genomic_DNA"/>
</dbReference>
<dbReference type="Pfam" id="PF19681">
    <property type="entry name" value="DUF6183"/>
    <property type="match status" value="1"/>
</dbReference>